<dbReference type="Gene3D" id="3.30.565.10">
    <property type="entry name" value="Histidine kinase-like ATPase, C-terminal domain"/>
    <property type="match status" value="1"/>
</dbReference>
<dbReference type="SUPFAM" id="SSF55874">
    <property type="entry name" value="ATPase domain of HSP90 chaperone/DNA topoisomerase II/histidine kinase"/>
    <property type="match status" value="1"/>
</dbReference>
<feature type="compositionally biased region" description="Pro residues" evidence="1">
    <location>
        <begin position="441"/>
        <end position="451"/>
    </location>
</feature>
<organism evidence="2 3">
    <name type="scientific">Aquariibacter lacus</name>
    <dbReference type="NCBI Taxonomy" id="2801332"/>
    <lineage>
        <taxon>Bacteria</taxon>
        <taxon>Pseudomonadati</taxon>
        <taxon>Pseudomonadota</taxon>
        <taxon>Betaproteobacteria</taxon>
        <taxon>Burkholderiales</taxon>
        <taxon>Sphaerotilaceae</taxon>
        <taxon>Aquariibacter</taxon>
    </lineage>
</organism>
<feature type="compositionally biased region" description="Low complexity" evidence="1">
    <location>
        <begin position="406"/>
        <end position="423"/>
    </location>
</feature>
<feature type="region of interest" description="Disordered" evidence="1">
    <location>
        <begin position="406"/>
        <end position="492"/>
    </location>
</feature>
<evidence type="ECO:0000313" key="2">
    <source>
        <dbReference type="EMBL" id="MBL0719194.1"/>
    </source>
</evidence>
<dbReference type="RefSeq" id="WP_201824412.1">
    <property type="nucleotide sequence ID" value="NZ_JAERRA010000001.1"/>
</dbReference>
<dbReference type="EMBL" id="JAERRA010000001">
    <property type="protein sequence ID" value="MBL0719194.1"/>
    <property type="molecule type" value="Genomic_DNA"/>
</dbReference>
<proteinExistence type="predicted"/>
<feature type="compositionally biased region" description="Low complexity" evidence="1">
    <location>
        <begin position="468"/>
        <end position="481"/>
    </location>
</feature>
<reference evidence="2 3" key="1">
    <citation type="submission" date="2021-01" db="EMBL/GenBank/DDBJ databases">
        <title>Piscinibacter sp. Jin2 Genome sequencing and assembly.</title>
        <authorList>
            <person name="Kim I."/>
        </authorList>
    </citation>
    <scope>NUCLEOTIDE SEQUENCE [LARGE SCALE GENOMIC DNA]</scope>
    <source>
        <strain evidence="2 3">Jin2</strain>
    </source>
</reference>
<comment type="caution">
    <text evidence="2">The sequence shown here is derived from an EMBL/GenBank/DDBJ whole genome shotgun (WGS) entry which is preliminary data.</text>
</comment>
<protein>
    <submittedName>
        <fullName evidence="2">Uncharacterized protein</fullName>
    </submittedName>
</protein>
<dbReference type="InterPro" id="IPR036890">
    <property type="entry name" value="HATPase_C_sf"/>
</dbReference>
<keyword evidence="3" id="KW-1185">Reference proteome</keyword>
<sequence length="1042" mass="108315">MIPRPPGLRSPEGHELQQALEPLFERLHDLLAGSLAGLDPVEAALLSAAFAEHVQPLREAGVPVAARLLALLPPLLDPGLPAEALPRAAMQRLAEAIDTGLLREAAGDPPASIWPALAEDALLRELLARAGQALPSPAEWWCPPESADWQALPTPAAARPLKLDATTLQAFETAVLDGLHPGGARAAAAPQRLQALCAGLAAAAPEAAVGSWRMAAATIEAERCGLLAPEALPPRLPSRLLSQLRAALRGQGDTAPVPALPPALAIELGWACVSAADPLGDEAPELQALRRAAGWLPWHPAFRPLPTIRSVADWLPAEALDLPALAPQDAADGDAWPDDTLPMPLAEAPAFAPAVAPAPSAWAEVDLGFDPEPEAPAESDEALDEALLKPLPRAAALPPPAFGSALPELSLDLSDPLPEAQAEPPVPPAVAEPLPVAPTADAPPPEAPQDAPPEALDDAPNHAPPAAPAEAPNDALPQAPDEAPPQAPDDAEAHRQIGPLRLPIVRFNQFLHEADESSRRLNMALAEWAHAGCGAPGEEALLAARQLADESAALGLDELAGLAAQLLALGRQLASLPADRAGPRAEALGTPALLVEAGEQLRHLLHQFAAGFLRHPPAEMRERLDRHLAELQAPLPPELPAAEAGPSAEAGAVSAVEVRQDWIDWPTWAARAGTPQPAAPALGAAPAHGPLLALAAPFDGVAAATQALAAAQRQLAGLLAGPGSVLDPALRQPIQAALQASQRALHAQAGAIERLEQALDTARRMPFAEWAEALRAPVEAAAQALGKPMRFSIDGGSDRVEPQALARWQAWVQRLLLQALETGLEAPLVRAAAGKPPVGTVLLSWSRRGAHEAELMVGDDGAGLPDPALDALADPIRALGLSLHVETLRGAGRRMTLRGPCSLPTGPWLGLRLAGGLRLALPADRMSAAQDAVPAAWRLLASGCPLMWQGRRLPALGLGEVVPADRLTLPDRPQMLAVQAPVGEGLLALEVAPVAVQALQQPLPAGLSRWPEALGLGRDAEGGLWLRLDPAAMRRLDQPPPA</sequence>
<accession>A0A9X1BQS3</accession>
<feature type="compositionally biased region" description="Low complexity" evidence="1">
    <location>
        <begin position="431"/>
        <end position="440"/>
    </location>
</feature>
<evidence type="ECO:0000256" key="1">
    <source>
        <dbReference type="SAM" id="MobiDB-lite"/>
    </source>
</evidence>
<dbReference type="Proteomes" id="UP000643207">
    <property type="component" value="Unassembled WGS sequence"/>
</dbReference>
<evidence type="ECO:0000313" key="3">
    <source>
        <dbReference type="Proteomes" id="UP000643207"/>
    </source>
</evidence>
<gene>
    <name evidence="2" type="ORF">JI742_04755</name>
</gene>
<dbReference type="AlphaFoldDB" id="A0A9X1BQS3"/>
<name>A0A9X1BQS3_9BURK</name>